<keyword evidence="3" id="KW-1185">Reference proteome</keyword>
<dbReference type="PANTHER" id="PTHR33112">
    <property type="entry name" value="DOMAIN PROTEIN, PUTATIVE-RELATED"/>
    <property type="match status" value="1"/>
</dbReference>
<dbReference type="PANTHER" id="PTHR33112:SF12">
    <property type="entry name" value="HETEROKARYON INCOMPATIBILITY DOMAIN-CONTAINING PROTEIN"/>
    <property type="match status" value="1"/>
</dbReference>
<dbReference type="Proteomes" id="UP001305779">
    <property type="component" value="Unassembled WGS sequence"/>
</dbReference>
<gene>
    <name evidence="2" type="ORF">PRZ48_009505</name>
</gene>
<dbReference type="Pfam" id="PF06985">
    <property type="entry name" value="HET"/>
    <property type="match status" value="1"/>
</dbReference>
<sequence length="765" mass="86342">MDETNTAPGKWTLPTHGERLRSTRTGDLCSTCDVLVQKIIWPTSDPADDSDDRTFTIGWLDRLSATTYCTFCQFLVDLFRNNNDLVIEDCNEEYRILVWTSVGCENVTKSGVRAEWDLSVGFMGNEEVDTTEETRSLAQTNFPQVNFSLDVGSLGALKGLNGGGDNNGQLYHLGRVVKDEVQTEFMRKSFETCRRHHGETCERPKHVLKRGLAVEEPPDLRFLRVIDVQQKCLIALPSGGSYVALSYTWSPEPYTSCLKENIRVLEIPGGIEVDKLPPTISDSMDVVARLGERFLWADRLCIVQDDPRDKRIQINQMDTVYRYATLTIVAAGTSKGTSDPGLPGIRPGTRKISQATAEIKGLHFLETNSYLDETISKSRWHSRAWTFQEHLLSKRHLVFTPERAVFFCAKDTFAEDYIRKARLDPHNDTANYTTPSSTDDIHASGIPSIPTAYEVMIRWYTSRNLTVESDILKGISGLLQTVTRETKTRFLCGMPLTPNLIDHFLLWLPIGPSVRRGKNAFGLDFPSWSWAGWVGGAIYTISGEALDGREVVQYDEETMIEGGYKILLATQANVYAEFEPADIEDDVLVNLEWCKLSFTAQTAMVEISATVWGYFSDCEFAGWGDVSRCRQVFIEGKFAGMVLLHVDKTRVELEDLQLTPQEALQQTTATVEAIALSSTYRPWPVYFPISKYSRDSVNFYYTDKEGEEKDHLPFDTDVWDDEDPEMVNVMVIEWEDGLATRRGVGQVHSDAWKVLRAEERGIVLG</sequence>
<feature type="domain" description="Heterokaryon incompatibility" evidence="1">
    <location>
        <begin position="242"/>
        <end position="389"/>
    </location>
</feature>
<evidence type="ECO:0000259" key="1">
    <source>
        <dbReference type="Pfam" id="PF06985"/>
    </source>
</evidence>
<dbReference type="EMBL" id="JAXOVC010000007">
    <property type="protein sequence ID" value="KAK4498994.1"/>
    <property type="molecule type" value="Genomic_DNA"/>
</dbReference>
<evidence type="ECO:0000313" key="2">
    <source>
        <dbReference type="EMBL" id="KAK4498994.1"/>
    </source>
</evidence>
<organism evidence="2 3">
    <name type="scientific">Zasmidium cellare</name>
    <name type="common">Wine cellar mold</name>
    <name type="synonym">Racodium cellare</name>
    <dbReference type="NCBI Taxonomy" id="395010"/>
    <lineage>
        <taxon>Eukaryota</taxon>
        <taxon>Fungi</taxon>
        <taxon>Dikarya</taxon>
        <taxon>Ascomycota</taxon>
        <taxon>Pezizomycotina</taxon>
        <taxon>Dothideomycetes</taxon>
        <taxon>Dothideomycetidae</taxon>
        <taxon>Mycosphaerellales</taxon>
        <taxon>Mycosphaerellaceae</taxon>
        <taxon>Zasmidium</taxon>
    </lineage>
</organism>
<evidence type="ECO:0000313" key="3">
    <source>
        <dbReference type="Proteomes" id="UP001305779"/>
    </source>
</evidence>
<protein>
    <recommendedName>
        <fullName evidence="1">Heterokaryon incompatibility domain-containing protein</fullName>
    </recommendedName>
</protein>
<accession>A0ABR0EBW7</accession>
<name>A0ABR0EBW7_ZASCE</name>
<reference evidence="2 3" key="1">
    <citation type="journal article" date="2023" name="G3 (Bethesda)">
        <title>A chromosome-level genome assembly of Zasmidium syzygii isolated from banana leaves.</title>
        <authorList>
            <person name="van Westerhoven A.C."/>
            <person name="Mehrabi R."/>
            <person name="Talebi R."/>
            <person name="Steentjes M.B.F."/>
            <person name="Corcolon B."/>
            <person name="Chong P.A."/>
            <person name="Kema G.H.J."/>
            <person name="Seidl M.F."/>
        </authorList>
    </citation>
    <scope>NUCLEOTIDE SEQUENCE [LARGE SCALE GENOMIC DNA]</scope>
    <source>
        <strain evidence="2 3">P124</strain>
    </source>
</reference>
<comment type="caution">
    <text evidence="2">The sequence shown here is derived from an EMBL/GenBank/DDBJ whole genome shotgun (WGS) entry which is preliminary data.</text>
</comment>
<dbReference type="InterPro" id="IPR010730">
    <property type="entry name" value="HET"/>
</dbReference>
<proteinExistence type="predicted"/>